<dbReference type="PANTHER" id="PTHR24410:SF23">
    <property type="entry name" value="BTB DOMAIN-CONTAINING PROTEIN-RELATED"/>
    <property type="match status" value="1"/>
</dbReference>
<feature type="compositionally biased region" description="Basic and acidic residues" evidence="1">
    <location>
        <begin position="40"/>
        <end position="49"/>
    </location>
</feature>
<gene>
    <name evidence="2" type="ORF">HYH02_007462</name>
</gene>
<evidence type="ECO:0000313" key="3">
    <source>
        <dbReference type="Proteomes" id="UP000613740"/>
    </source>
</evidence>
<feature type="region of interest" description="Disordered" evidence="1">
    <location>
        <begin position="588"/>
        <end position="626"/>
    </location>
</feature>
<dbReference type="OrthoDB" id="546755at2759"/>
<name>A0A835WHB5_9CHLO</name>
<feature type="compositionally biased region" description="Low complexity" evidence="1">
    <location>
        <begin position="602"/>
        <end position="613"/>
    </location>
</feature>
<sequence length="626" mass="64997">MAAAINPRVASGITGLFGKSERADCRLVFVLDPSPPTAGDDPHLAKDGDGAAASKRANGDRALQQCGEPLPAHSLVLQFASDKIKAQLEWLATEGASAGPANKKARKSAAAAATAGKELPEVQLMLGSEKELPAAHAAVKFAYTGMAELNSIREALQVRRQAAYLQMEGCEQACTAAIKEMLAQGRGSGTAGSASTSSGGGAAAPTAPPPVLELYSCTELWPDLAEDAAFAALLTEAKLQLVAHFGDTLAVLNNKELYEQMRALPAVGLEALLESDDFGTDSESSVVLVLAEWMAANHATTDEDTRRRLCGLLRLVQCSRAYLSCVLPVLAARHQEDSHNTAGWFPISPTEATCLLTYSLVTVAERTAMAGEGEPYGPCGGMEGWPPAWRSTQPRRQCLPAEGRRFSFEASVEDLERVFGALGPGGEGILYPRMCGARHADCIVALGLDWTPYATWEFDSAAAGMRLGAEIPAALKAAGSGAAGPAAEQLLTKAVVSFPRAQLSVCGAGGLVTWSGDFDRSHSTQAGYGRGWVVALILKKLATAGRTADGGGHSNRDVPHSSGMAARWAPYLQGGTCLKGSVTLLPPAQPAPAPPPAPAPAAVPAASGWRARVGGPGAPGRPRGAR</sequence>
<evidence type="ECO:0008006" key="4">
    <source>
        <dbReference type="Google" id="ProtNLM"/>
    </source>
</evidence>
<evidence type="ECO:0000313" key="2">
    <source>
        <dbReference type="EMBL" id="KAG2447538.1"/>
    </source>
</evidence>
<dbReference type="InterPro" id="IPR011333">
    <property type="entry name" value="SKP1/BTB/POZ_sf"/>
</dbReference>
<dbReference type="InterPro" id="IPR051481">
    <property type="entry name" value="BTB-POZ/Galectin-3-binding"/>
</dbReference>
<protein>
    <recommendedName>
        <fullName evidence="4">BACK domain-containing protein</fullName>
    </recommendedName>
</protein>
<evidence type="ECO:0000256" key="1">
    <source>
        <dbReference type="SAM" id="MobiDB-lite"/>
    </source>
</evidence>
<comment type="caution">
    <text evidence="2">The sequence shown here is derived from an EMBL/GenBank/DDBJ whole genome shotgun (WGS) entry which is preliminary data.</text>
</comment>
<keyword evidence="3" id="KW-1185">Reference proteome</keyword>
<feature type="region of interest" description="Disordered" evidence="1">
    <location>
        <begin position="36"/>
        <end position="60"/>
    </location>
</feature>
<accession>A0A835WHB5</accession>
<organism evidence="2 3">
    <name type="scientific">Chlamydomonas schloesseri</name>
    <dbReference type="NCBI Taxonomy" id="2026947"/>
    <lineage>
        <taxon>Eukaryota</taxon>
        <taxon>Viridiplantae</taxon>
        <taxon>Chlorophyta</taxon>
        <taxon>core chlorophytes</taxon>
        <taxon>Chlorophyceae</taxon>
        <taxon>CS clade</taxon>
        <taxon>Chlamydomonadales</taxon>
        <taxon>Chlamydomonadaceae</taxon>
        <taxon>Chlamydomonas</taxon>
    </lineage>
</organism>
<dbReference type="AlphaFoldDB" id="A0A835WHB5"/>
<feature type="compositionally biased region" description="Pro residues" evidence="1">
    <location>
        <begin position="588"/>
        <end position="601"/>
    </location>
</feature>
<dbReference type="Proteomes" id="UP000613740">
    <property type="component" value="Unassembled WGS sequence"/>
</dbReference>
<reference evidence="2" key="1">
    <citation type="journal article" date="2020" name="bioRxiv">
        <title>Comparative genomics of Chlamydomonas.</title>
        <authorList>
            <person name="Craig R.J."/>
            <person name="Hasan A.R."/>
            <person name="Ness R.W."/>
            <person name="Keightley P.D."/>
        </authorList>
    </citation>
    <scope>NUCLEOTIDE SEQUENCE</scope>
    <source>
        <strain evidence="2">CCAP 11/173</strain>
    </source>
</reference>
<dbReference type="Gene3D" id="3.30.710.10">
    <property type="entry name" value="Potassium Channel Kv1.1, Chain A"/>
    <property type="match status" value="1"/>
</dbReference>
<dbReference type="PANTHER" id="PTHR24410">
    <property type="entry name" value="HL07962P-RELATED"/>
    <property type="match status" value="1"/>
</dbReference>
<proteinExistence type="predicted"/>
<dbReference type="EMBL" id="JAEHOD010000021">
    <property type="protein sequence ID" value="KAG2447538.1"/>
    <property type="molecule type" value="Genomic_DNA"/>
</dbReference>